<comment type="caution">
    <text evidence="1">The sequence shown here is derived from an EMBL/GenBank/DDBJ whole genome shotgun (WGS) entry which is preliminary data.</text>
</comment>
<proteinExistence type="predicted"/>
<accession>A0A8X7UVI9</accession>
<dbReference type="AlphaFoldDB" id="A0A8X7UVI9"/>
<organism evidence="1 2">
    <name type="scientific">Brassica carinata</name>
    <name type="common">Ethiopian mustard</name>
    <name type="synonym">Abyssinian cabbage</name>
    <dbReference type="NCBI Taxonomy" id="52824"/>
    <lineage>
        <taxon>Eukaryota</taxon>
        <taxon>Viridiplantae</taxon>
        <taxon>Streptophyta</taxon>
        <taxon>Embryophyta</taxon>
        <taxon>Tracheophyta</taxon>
        <taxon>Spermatophyta</taxon>
        <taxon>Magnoliopsida</taxon>
        <taxon>eudicotyledons</taxon>
        <taxon>Gunneridae</taxon>
        <taxon>Pentapetalae</taxon>
        <taxon>rosids</taxon>
        <taxon>malvids</taxon>
        <taxon>Brassicales</taxon>
        <taxon>Brassicaceae</taxon>
        <taxon>Brassiceae</taxon>
        <taxon>Brassica</taxon>
    </lineage>
</organism>
<evidence type="ECO:0000313" key="2">
    <source>
        <dbReference type="Proteomes" id="UP000886595"/>
    </source>
</evidence>
<gene>
    <name evidence="1" type="ORF">Bca52824_040489</name>
</gene>
<evidence type="ECO:0000313" key="1">
    <source>
        <dbReference type="EMBL" id="KAG2293820.1"/>
    </source>
</evidence>
<protein>
    <submittedName>
        <fullName evidence="1">Uncharacterized protein</fullName>
    </submittedName>
</protein>
<dbReference type="Proteomes" id="UP000886595">
    <property type="component" value="Unassembled WGS sequence"/>
</dbReference>
<sequence>MFYIVETVDVCQWKDCKWLEVKMLVYLWATGWCQDHAMVDDGCFGGQFLVLTTISKLTNSNPRLFSP</sequence>
<keyword evidence="2" id="KW-1185">Reference proteome</keyword>
<name>A0A8X7UVI9_BRACI</name>
<reference evidence="1 2" key="1">
    <citation type="submission" date="2020-02" db="EMBL/GenBank/DDBJ databases">
        <authorList>
            <person name="Ma Q."/>
            <person name="Huang Y."/>
            <person name="Song X."/>
            <person name="Pei D."/>
        </authorList>
    </citation>
    <scope>NUCLEOTIDE SEQUENCE [LARGE SCALE GENOMIC DNA]</scope>
    <source>
        <strain evidence="1">Sxm20200214</strain>
        <tissue evidence="1">Leaf</tissue>
    </source>
</reference>
<dbReference type="EMBL" id="JAAMPC010000009">
    <property type="protein sequence ID" value="KAG2293820.1"/>
    <property type="molecule type" value="Genomic_DNA"/>
</dbReference>